<feature type="non-terminal residue" evidence="2">
    <location>
        <position position="82"/>
    </location>
</feature>
<proteinExistence type="predicted"/>
<evidence type="ECO:0000256" key="1">
    <source>
        <dbReference type="SAM" id="Phobius"/>
    </source>
</evidence>
<evidence type="ECO:0000313" key="3">
    <source>
        <dbReference type="Proteomes" id="UP000258309"/>
    </source>
</evidence>
<keyword evidence="3" id="KW-1185">Reference proteome</keyword>
<keyword evidence="1" id="KW-1133">Transmembrane helix</keyword>
<feature type="non-terminal residue" evidence="2">
    <location>
        <position position="1"/>
    </location>
</feature>
<protein>
    <submittedName>
        <fullName evidence="2">Uncharacterized protein</fullName>
    </submittedName>
</protein>
<evidence type="ECO:0000313" key="2">
    <source>
        <dbReference type="EMBL" id="RFU35823.1"/>
    </source>
</evidence>
<accession>A0A3E2HR37</accession>
<dbReference type="AlphaFoldDB" id="A0A3E2HR37"/>
<dbReference type="EMBL" id="NCSJ02000004">
    <property type="protein sequence ID" value="RFU35823.1"/>
    <property type="molecule type" value="Genomic_DNA"/>
</dbReference>
<feature type="transmembrane region" description="Helical" evidence="1">
    <location>
        <begin position="24"/>
        <end position="45"/>
    </location>
</feature>
<keyword evidence="1" id="KW-0812">Transmembrane</keyword>
<keyword evidence="1" id="KW-0472">Membrane</keyword>
<reference evidence="2 3" key="1">
    <citation type="submission" date="2018-05" db="EMBL/GenBank/DDBJ databases">
        <title>Draft genome sequence of Scytalidium lignicola DSM 105466, a ubiquitous saprotrophic fungus.</title>
        <authorList>
            <person name="Buettner E."/>
            <person name="Gebauer A.M."/>
            <person name="Hofrichter M."/>
            <person name="Liers C."/>
            <person name="Kellner H."/>
        </authorList>
    </citation>
    <scope>NUCLEOTIDE SEQUENCE [LARGE SCALE GENOMIC DNA]</scope>
    <source>
        <strain evidence="2 3">DSM 105466</strain>
    </source>
</reference>
<dbReference type="Proteomes" id="UP000258309">
    <property type="component" value="Unassembled WGS sequence"/>
</dbReference>
<name>A0A3E2HR37_SCYLI</name>
<gene>
    <name evidence="2" type="ORF">B7463_g430</name>
</gene>
<sequence>MVRQQAKRDHYCSYQAWGEDQARLSTTVISLTLVMMMVILVAPAATATAATQILPLIIDTVAAVPPVQTQPNSSTARSPSTS</sequence>
<comment type="caution">
    <text evidence="2">The sequence shown here is derived from an EMBL/GenBank/DDBJ whole genome shotgun (WGS) entry which is preliminary data.</text>
</comment>
<organism evidence="2 3">
    <name type="scientific">Scytalidium lignicola</name>
    <name type="common">Hyphomycete</name>
    <dbReference type="NCBI Taxonomy" id="5539"/>
    <lineage>
        <taxon>Eukaryota</taxon>
        <taxon>Fungi</taxon>
        <taxon>Dikarya</taxon>
        <taxon>Ascomycota</taxon>
        <taxon>Pezizomycotina</taxon>
        <taxon>Leotiomycetes</taxon>
        <taxon>Leotiomycetes incertae sedis</taxon>
        <taxon>Scytalidium</taxon>
    </lineage>
</organism>